<reference evidence="3 4" key="1">
    <citation type="journal article" date="2014" name="Genome Announc.">
        <title>Draft Genome Sequence of Advenella kashmirensis Strain W13003, a Polycyclic Aromatic Hydrocarbon-Degrading Bacterium.</title>
        <authorList>
            <person name="Wang X."/>
            <person name="Jin D."/>
            <person name="Zhou L."/>
            <person name="Wu L."/>
            <person name="An W."/>
            <person name="Zhao L."/>
        </authorList>
    </citation>
    <scope>NUCLEOTIDE SEQUENCE [LARGE SCALE GENOMIC DNA]</scope>
    <source>
        <strain evidence="3 4">W13003</strain>
    </source>
</reference>
<feature type="transmembrane region" description="Helical" evidence="2">
    <location>
        <begin position="6"/>
        <end position="25"/>
    </location>
</feature>
<dbReference type="AlphaFoldDB" id="V8QPI8"/>
<keyword evidence="2" id="KW-1133">Transmembrane helix</keyword>
<protein>
    <submittedName>
        <fullName evidence="3">Uncharacterized protein</fullName>
    </submittedName>
</protein>
<evidence type="ECO:0000256" key="2">
    <source>
        <dbReference type="SAM" id="Phobius"/>
    </source>
</evidence>
<dbReference type="EMBL" id="AYXT01000013">
    <property type="protein sequence ID" value="ETF00914.1"/>
    <property type="molecule type" value="Genomic_DNA"/>
</dbReference>
<sequence>MTSLASGIILVIAFVIALILSRLVVKKRAANTARQKQLRDEQIRRDMPPPVPSLNKSKRRRQERAKR</sequence>
<feature type="region of interest" description="Disordered" evidence="1">
    <location>
        <begin position="31"/>
        <end position="67"/>
    </location>
</feature>
<name>V8QPI8_9BURK</name>
<proteinExistence type="predicted"/>
<comment type="caution">
    <text evidence="3">The sequence shown here is derived from an EMBL/GenBank/DDBJ whole genome shotgun (WGS) entry which is preliminary data.</text>
</comment>
<keyword evidence="4" id="KW-1185">Reference proteome</keyword>
<gene>
    <name evidence="3" type="ORF">W822_19420</name>
</gene>
<evidence type="ECO:0000313" key="3">
    <source>
        <dbReference type="EMBL" id="ETF00914.1"/>
    </source>
</evidence>
<dbReference type="HOGENOM" id="CLU_2802787_0_0_4"/>
<organism evidence="3 4">
    <name type="scientific">Advenella kashmirensis W13003</name>
    <dbReference type="NCBI Taxonomy" id="1424334"/>
    <lineage>
        <taxon>Bacteria</taxon>
        <taxon>Pseudomonadati</taxon>
        <taxon>Pseudomonadota</taxon>
        <taxon>Betaproteobacteria</taxon>
        <taxon>Burkholderiales</taxon>
        <taxon>Alcaligenaceae</taxon>
    </lineage>
</organism>
<keyword evidence="2" id="KW-0472">Membrane</keyword>
<evidence type="ECO:0000313" key="4">
    <source>
        <dbReference type="Proteomes" id="UP000018733"/>
    </source>
</evidence>
<keyword evidence="2" id="KW-0812">Transmembrane</keyword>
<dbReference type="Proteomes" id="UP000018733">
    <property type="component" value="Unassembled WGS sequence"/>
</dbReference>
<feature type="compositionally biased region" description="Basic and acidic residues" evidence="1">
    <location>
        <begin position="37"/>
        <end position="47"/>
    </location>
</feature>
<accession>V8QPI8</accession>
<evidence type="ECO:0000256" key="1">
    <source>
        <dbReference type="SAM" id="MobiDB-lite"/>
    </source>
</evidence>
<feature type="compositionally biased region" description="Basic residues" evidence="1">
    <location>
        <begin position="56"/>
        <end position="67"/>
    </location>
</feature>
<dbReference type="PATRIC" id="fig|1424334.3.peg.3898"/>